<dbReference type="PROSITE" id="PS51257">
    <property type="entry name" value="PROKAR_LIPOPROTEIN"/>
    <property type="match status" value="1"/>
</dbReference>
<proteinExistence type="predicted"/>
<dbReference type="Proteomes" id="UP000320300">
    <property type="component" value="Unassembled WGS sequence"/>
</dbReference>
<evidence type="ECO:0000313" key="2">
    <source>
        <dbReference type="EMBL" id="SMO72966.1"/>
    </source>
</evidence>
<gene>
    <name evidence="2" type="ORF">SAMN06265348_1068</name>
</gene>
<organism evidence="2 3">
    <name type="scientific">Pedobacter westerhofensis</name>
    <dbReference type="NCBI Taxonomy" id="425512"/>
    <lineage>
        <taxon>Bacteria</taxon>
        <taxon>Pseudomonadati</taxon>
        <taxon>Bacteroidota</taxon>
        <taxon>Sphingobacteriia</taxon>
        <taxon>Sphingobacteriales</taxon>
        <taxon>Sphingobacteriaceae</taxon>
        <taxon>Pedobacter</taxon>
    </lineage>
</organism>
<sequence>MNCKNDNLIFMALCLCSIAIVSCNNATRSTVPNTSITDSSLIVTDVDTTQLSNSVPSPSASNWTYEEDEDKMTSKKIFRASVTAKEELQFGSPYDGGSTATLTIRKKRGETDIYLRVSKGQFNSSYDGGKVRARFDNIPAKMYEFSGASSGDSDIIFLDAVPSFLKKIKGHKKLLLEAEFYSEGLHVMEFDISNLNWTH</sequence>
<evidence type="ECO:0000313" key="3">
    <source>
        <dbReference type="Proteomes" id="UP000320300"/>
    </source>
</evidence>
<accession>A0A521DMQ6</accession>
<dbReference type="AlphaFoldDB" id="A0A521DMQ6"/>
<keyword evidence="1" id="KW-0732">Signal</keyword>
<name>A0A521DMQ6_9SPHI</name>
<evidence type="ECO:0000256" key="1">
    <source>
        <dbReference type="SAM" id="SignalP"/>
    </source>
</evidence>
<protein>
    <recommendedName>
        <fullName evidence="4">Lipoprotein</fullName>
    </recommendedName>
</protein>
<feature type="chain" id="PRO_5022019359" description="Lipoprotein" evidence="1">
    <location>
        <begin position="27"/>
        <end position="199"/>
    </location>
</feature>
<evidence type="ECO:0008006" key="4">
    <source>
        <dbReference type="Google" id="ProtNLM"/>
    </source>
</evidence>
<reference evidence="2 3" key="1">
    <citation type="submission" date="2017-05" db="EMBL/GenBank/DDBJ databases">
        <authorList>
            <person name="Varghese N."/>
            <person name="Submissions S."/>
        </authorList>
    </citation>
    <scope>NUCLEOTIDE SEQUENCE [LARGE SCALE GENOMIC DNA]</scope>
    <source>
        <strain evidence="2 3">DSM 19036</strain>
    </source>
</reference>
<keyword evidence="3" id="KW-1185">Reference proteome</keyword>
<feature type="signal peptide" evidence="1">
    <location>
        <begin position="1"/>
        <end position="26"/>
    </location>
</feature>
<dbReference type="EMBL" id="FXTN01000006">
    <property type="protein sequence ID" value="SMO72966.1"/>
    <property type="molecule type" value="Genomic_DNA"/>
</dbReference>